<gene>
    <name evidence="5" type="ORF">CALCODRAFT_209457</name>
</gene>
<dbReference type="InterPro" id="IPR000639">
    <property type="entry name" value="Epox_hydrolase-like"/>
</dbReference>
<dbReference type="InParanoid" id="A0A165HDK9"/>
<feature type="compositionally biased region" description="Basic and acidic residues" evidence="3">
    <location>
        <begin position="349"/>
        <end position="361"/>
    </location>
</feature>
<dbReference type="FunFam" id="3.40.50.1820:FF:000039">
    <property type="entry name" value="Esterase ybfF"/>
    <property type="match status" value="1"/>
</dbReference>
<keyword evidence="6" id="KW-1185">Reference proteome</keyword>
<dbReference type="PRINTS" id="PR00412">
    <property type="entry name" value="EPOXHYDRLASE"/>
</dbReference>
<dbReference type="EMBL" id="KV423943">
    <property type="protein sequence ID" value="KZT59160.1"/>
    <property type="molecule type" value="Genomic_DNA"/>
</dbReference>
<evidence type="ECO:0000313" key="5">
    <source>
        <dbReference type="EMBL" id="KZT59160.1"/>
    </source>
</evidence>
<dbReference type="GO" id="GO:0052689">
    <property type="term" value="F:carboxylic ester hydrolase activity"/>
    <property type="evidence" value="ECO:0007669"/>
    <property type="project" value="TreeGrafter"/>
</dbReference>
<accession>A0A165HDK9</accession>
<dbReference type="PANTHER" id="PTHR46118">
    <property type="entry name" value="PROTEIN ABHD11"/>
    <property type="match status" value="1"/>
</dbReference>
<sequence length="361" mass="40335">MSLLTRAPFAPTLRQSIPRAHLPPRACPQARRSIAHFKPGLLDLAFETFQPSVPEPGGPLIIVHGLFGSKQNWRSLMKLLGTALGRRVYTLDMRNHGTSPHNPKMDYVTMGEDILQFMLQHKIKKDVTLMGHSMGGKVVMALALNPQLEARLPGALARLISVDMSPAAGKLSDEFRGYIDAMEAVEAAQVNTKKQADPILEKWEKDVSVRQFLLTNLLPVKEKAVNQHAQFRIPLRFLHNAMDNIGSFPYPPDGGHTWPGRTLFIKGERSKYINKHNIPLLKTYFPNSTLETLDTGHWVHAEKPKEFVELVTQFIRADDKPPKEQAEGAEELGRDESESELEPEAEPGTGKEKQHTAETAA</sequence>
<evidence type="ECO:0000256" key="3">
    <source>
        <dbReference type="SAM" id="MobiDB-lite"/>
    </source>
</evidence>
<dbReference type="SUPFAM" id="SSF53474">
    <property type="entry name" value="alpha/beta-Hydrolases"/>
    <property type="match status" value="1"/>
</dbReference>
<feature type="region of interest" description="Disordered" evidence="3">
    <location>
        <begin position="316"/>
        <end position="361"/>
    </location>
</feature>
<dbReference type="GO" id="GO:0005739">
    <property type="term" value="C:mitochondrion"/>
    <property type="evidence" value="ECO:0007669"/>
    <property type="project" value="TreeGrafter"/>
</dbReference>
<dbReference type="STRING" id="1353952.A0A165HDK9"/>
<dbReference type="InterPro" id="IPR029058">
    <property type="entry name" value="AB_hydrolase_fold"/>
</dbReference>
<feature type="compositionally biased region" description="Basic and acidic residues" evidence="3">
    <location>
        <begin position="316"/>
        <end position="336"/>
    </location>
</feature>
<reference evidence="5 6" key="1">
    <citation type="journal article" date="2016" name="Mol. Biol. Evol.">
        <title>Comparative Genomics of Early-Diverging Mushroom-Forming Fungi Provides Insights into the Origins of Lignocellulose Decay Capabilities.</title>
        <authorList>
            <person name="Nagy L.G."/>
            <person name="Riley R."/>
            <person name="Tritt A."/>
            <person name="Adam C."/>
            <person name="Daum C."/>
            <person name="Floudas D."/>
            <person name="Sun H."/>
            <person name="Yadav J.S."/>
            <person name="Pangilinan J."/>
            <person name="Larsson K.H."/>
            <person name="Matsuura K."/>
            <person name="Barry K."/>
            <person name="Labutti K."/>
            <person name="Kuo R."/>
            <person name="Ohm R.A."/>
            <person name="Bhattacharya S.S."/>
            <person name="Shirouzu T."/>
            <person name="Yoshinaga Y."/>
            <person name="Martin F.M."/>
            <person name="Grigoriev I.V."/>
            <person name="Hibbett D.S."/>
        </authorList>
    </citation>
    <scope>NUCLEOTIDE SEQUENCE [LARGE SCALE GENOMIC DNA]</scope>
    <source>
        <strain evidence="5 6">HHB12733</strain>
    </source>
</reference>
<organism evidence="5 6">
    <name type="scientific">Calocera cornea HHB12733</name>
    <dbReference type="NCBI Taxonomy" id="1353952"/>
    <lineage>
        <taxon>Eukaryota</taxon>
        <taxon>Fungi</taxon>
        <taxon>Dikarya</taxon>
        <taxon>Basidiomycota</taxon>
        <taxon>Agaricomycotina</taxon>
        <taxon>Dacrymycetes</taxon>
        <taxon>Dacrymycetales</taxon>
        <taxon>Dacrymycetaceae</taxon>
        <taxon>Calocera</taxon>
    </lineage>
</organism>
<evidence type="ECO:0000259" key="4">
    <source>
        <dbReference type="Pfam" id="PF00561"/>
    </source>
</evidence>
<protein>
    <submittedName>
        <fullName evidence="5">Alpha/beta-hydrolase</fullName>
    </submittedName>
</protein>
<dbReference type="InterPro" id="IPR000073">
    <property type="entry name" value="AB_hydrolase_1"/>
</dbReference>
<name>A0A165HDK9_9BASI</name>
<feature type="domain" description="AB hydrolase-1" evidence="4">
    <location>
        <begin position="59"/>
        <end position="304"/>
    </location>
</feature>
<evidence type="ECO:0000256" key="2">
    <source>
        <dbReference type="ARBA" id="ARBA00022801"/>
    </source>
</evidence>
<proteinExistence type="inferred from homology"/>
<evidence type="ECO:0000256" key="1">
    <source>
        <dbReference type="ARBA" id="ARBA00008645"/>
    </source>
</evidence>
<dbReference type="Pfam" id="PF00561">
    <property type="entry name" value="Abhydrolase_1"/>
    <property type="match status" value="1"/>
</dbReference>
<dbReference type="Gene3D" id="3.40.50.1820">
    <property type="entry name" value="alpha/beta hydrolase"/>
    <property type="match status" value="1"/>
</dbReference>
<evidence type="ECO:0000313" key="6">
    <source>
        <dbReference type="Proteomes" id="UP000076842"/>
    </source>
</evidence>
<comment type="similarity">
    <text evidence="1">Belongs to the AB hydrolase superfamily.</text>
</comment>
<dbReference type="Proteomes" id="UP000076842">
    <property type="component" value="Unassembled WGS sequence"/>
</dbReference>
<dbReference type="OrthoDB" id="8119704at2759"/>
<dbReference type="AlphaFoldDB" id="A0A165HDK9"/>
<dbReference type="FunCoup" id="A0A165HDK9">
    <property type="interactions" value="266"/>
</dbReference>
<dbReference type="PANTHER" id="PTHR46118:SF4">
    <property type="entry name" value="PROTEIN ABHD11"/>
    <property type="match status" value="1"/>
</dbReference>
<keyword evidence="2 5" id="KW-0378">Hydrolase</keyword>